<feature type="domain" description="PAS fold-4" evidence="1">
    <location>
        <begin position="21"/>
        <end position="81"/>
    </location>
</feature>
<comment type="caution">
    <text evidence="2">The sequence shown here is derived from an EMBL/GenBank/DDBJ whole genome shotgun (WGS) entry which is preliminary data.</text>
</comment>
<dbReference type="Proteomes" id="UP001139411">
    <property type="component" value="Unassembled WGS sequence"/>
</dbReference>
<dbReference type="Gene3D" id="3.30.450.20">
    <property type="entry name" value="PAS domain"/>
    <property type="match status" value="1"/>
</dbReference>
<gene>
    <name evidence="2" type="ORF">L0661_00200</name>
</gene>
<dbReference type="RefSeq" id="WP_235176358.1">
    <property type="nucleotide sequence ID" value="NZ_JAKFFV010000002.1"/>
</dbReference>
<accession>A0A9X1TR92</accession>
<evidence type="ECO:0000313" key="2">
    <source>
        <dbReference type="EMBL" id="MCF2496705.1"/>
    </source>
</evidence>
<sequence length="131" mass="15322">AYKSEKESSRLANKQLASFIEQLPAAIAIIDEQQNYIAASNVWKDHFNLEHTDIAGISHYTLFPLTPKIWKQYHRRAMEGENLSMEGRQFFGPLWKYAVDAVGDQALVSNLRQYRRDHSFWFKNLRAARLH</sequence>
<protein>
    <submittedName>
        <fullName evidence="2">PAS domain-containing protein</fullName>
    </submittedName>
</protein>
<dbReference type="Pfam" id="PF08448">
    <property type="entry name" value="PAS_4"/>
    <property type="match status" value="1"/>
</dbReference>
<name>A0A9X1TR92_9BACT</name>
<reference evidence="2" key="1">
    <citation type="submission" date="2022-01" db="EMBL/GenBank/DDBJ databases">
        <title>Novel species in genus Dyadobacter.</title>
        <authorList>
            <person name="Ma C."/>
        </authorList>
    </citation>
    <scope>NUCLEOTIDE SEQUENCE</scope>
    <source>
        <strain evidence="2">CY357</strain>
    </source>
</reference>
<dbReference type="InterPro" id="IPR035965">
    <property type="entry name" value="PAS-like_dom_sf"/>
</dbReference>
<dbReference type="SUPFAM" id="SSF55785">
    <property type="entry name" value="PYP-like sensor domain (PAS domain)"/>
    <property type="match status" value="1"/>
</dbReference>
<evidence type="ECO:0000259" key="1">
    <source>
        <dbReference type="Pfam" id="PF08448"/>
    </source>
</evidence>
<dbReference type="AlphaFoldDB" id="A0A9X1TR92"/>
<feature type="non-terminal residue" evidence="2">
    <location>
        <position position="1"/>
    </location>
</feature>
<evidence type="ECO:0000313" key="3">
    <source>
        <dbReference type="Proteomes" id="UP001139411"/>
    </source>
</evidence>
<dbReference type="EMBL" id="JAKFFV010000002">
    <property type="protein sequence ID" value="MCF2496705.1"/>
    <property type="molecule type" value="Genomic_DNA"/>
</dbReference>
<dbReference type="InterPro" id="IPR013656">
    <property type="entry name" value="PAS_4"/>
</dbReference>
<proteinExistence type="predicted"/>
<organism evidence="2 3">
    <name type="scientific">Dyadobacter chenhuakuii</name>
    <dbReference type="NCBI Taxonomy" id="2909339"/>
    <lineage>
        <taxon>Bacteria</taxon>
        <taxon>Pseudomonadati</taxon>
        <taxon>Bacteroidota</taxon>
        <taxon>Cytophagia</taxon>
        <taxon>Cytophagales</taxon>
        <taxon>Spirosomataceae</taxon>
        <taxon>Dyadobacter</taxon>
    </lineage>
</organism>